<dbReference type="PROSITE" id="PS00211">
    <property type="entry name" value="ABC_TRANSPORTER_1"/>
    <property type="match status" value="1"/>
</dbReference>
<keyword evidence="5" id="KW-0378">Hydrolase</keyword>
<gene>
    <name evidence="5" type="ordered locus">Sgly_2505</name>
</gene>
<feature type="domain" description="ABC transporter" evidence="4">
    <location>
        <begin position="3"/>
        <end position="236"/>
    </location>
</feature>
<evidence type="ECO:0000313" key="6">
    <source>
        <dbReference type="Proteomes" id="UP000007488"/>
    </source>
</evidence>
<dbReference type="InterPro" id="IPR003439">
    <property type="entry name" value="ABC_transporter-like_ATP-bd"/>
</dbReference>
<dbReference type="Proteomes" id="UP000007488">
    <property type="component" value="Chromosome"/>
</dbReference>
<accession>F0SW05</accession>
<organism evidence="5 6">
    <name type="scientific">Syntrophobotulus glycolicus (strain DSM 8271 / FlGlyR)</name>
    <dbReference type="NCBI Taxonomy" id="645991"/>
    <lineage>
        <taxon>Bacteria</taxon>
        <taxon>Bacillati</taxon>
        <taxon>Bacillota</taxon>
        <taxon>Clostridia</taxon>
        <taxon>Eubacteriales</taxon>
        <taxon>Desulfitobacteriaceae</taxon>
        <taxon>Syntrophobotulus</taxon>
    </lineage>
</organism>
<dbReference type="GO" id="GO:0016887">
    <property type="term" value="F:ATP hydrolysis activity"/>
    <property type="evidence" value="ECO:0007669"/>
    <property type="project" value="InterPro"/>
</dbReference>
<reference evidence="5 6" key="1">
    <citation type="journal article" date="2011" name="Stand. Genomic Sci.">
        <title>Complete genome sequence of Syntrophobotulus glycolicus type strain (FlGlyR).</title>
        <authorList>
            <person name="Han C."/>
            <person name="Mwirichia R."/>
            <person name="Chertkov O."/>
            <person name="Held B."/>
            <person name="Lapidus A."/>
            <person name="Nolan M."/>
            <person name="Lucas S."/>
            <person name="Hammon N."/>
            <person name="Deshpande S."/>
            <person name="Cheng J.F."/>
            <person name="Tapia R."/>
            <person name="Goodwin L."/>
            <person name="Pitluck S."/>
            <person name="Huntemann M."/>
            <person name="Liolios K."/>
            <person name="Ivanova N."/>
            <person name="Pagani I."/>
            <person name="Mavromatis K."/>
            <person name="Ovchinikova G."/>
            <person name="Pati A."/>
            <person name="Chen A."/>
            <person name="Palaniappan K."/>
            <person name="Land M."/>
            <person name="Hauser L."/>
            <person name="Brambilla E.M."/>
            <person name="Rohde M."/>
            <person name="Spring S."/>
            <person name="Sikorski J."/>
            <person name="Goker M."/>
            <person name="Woyke T."/>
            <person name="Bristow J."/>
            <person name="Eisen J.A."/>
            <person name="Markowitz V."/>
            <person name="Hugenholtz P."/>
            <person name="Kyrpides N.C."/>
            <person name="Klenk H.P."/>
            <person name="Detter J.C."/>
        </authorList>
    </citation>
    <scope>NUCLEOTIDE SEQUENCE [LARGE SCALE GENOMIC DNA]</scope>
    <source>
        <strain evidence="6">DSM 8271 / FlGlyR</strain>
    </source>
</reference>
<keyword evidence="6" id="KW-1185">Reference proteome</keyword>
<sequence length="364" mass="40700">MRAPLFEVSNLNVQAGGFKLQDITFSLESKDYLVILGPTGCGKTIMLETLAGLRKAKSGKVFLQGEEISAWPPEMRGFGFAYQDSLLYPFLTVKENILFAAKARRKHKEHGTLKRVSMLAEAMGITHLLDCFPLTLSGGEKQRVSLARAILVCPPVLLLDEPLSALDPQKRDALRSLLQDIHKNEGMGIIHVTHDFKDAMYLADQVLVMNQGKILQQGSPLTVFNKPNSLWVADFLQNKNIVSGKIKKIQGTYWFENVELNWSAGPLAEDLLPENMSDELFLMLQAGQIQVSSKEDCFHSKKISWNALIEKVIINSSYVGLTCRGNGCWHAVLSRNEWERISARAHDEITLSIDVEDIHLIANL</sequence>
<dbReference type="EC" id="3.6.3.25" evidence="5"/>
<proteinExistence type="predicted"/>
<dbReference type="Gene3D" id="3.40.50.300">
    <property type="entry name" value="P-loop containing nucleotide triphosphate hydrolases"/>
    <property type="match status" value="1"/>
</dbReference>
<dbReference type="InterPro" id="IPR003593">
    <property type="entry name" value="AAA+_ATPase"/>
</dbReference>
<evidence type="ECO:0000256" key="3">
    <source>
        <dbReference type="ARBA" id="ARBA00022840"/>
    </source>
</evidence>
<name>F0SW05_SYNGF</name>
<protein>
    <submittedName>
        <fullName evidence="5">Sulfate-transporting ATPase</fullName>
        <ecNumber evidence="5">3.6.3.25</ecNumber>
    </submittedName>
</protein>
<keyword evidence="1" id="KW-0813">Transport</keyword>
<dbReference type="PROSITE" id="PS50893">
    <property type="entry name" value="ABC_TRANSPORTER_2"/>
    <property type="match status" value="1"/>
</dbReference>
<dbReference type="AlphaFoldDB" id="F0SW05"/>
<dbReference type="InterPro" id="IPR027417">
    <property type="entry name" value="P-loop_NTPase"/>
</dbReference>
<dbReference type="STRING" id="645991.Sgly_2505"/>
<evidence type="ECO:0000256" key="2">
    <source>
        <dbReference type="ARBA" id="ARBA00022741"/>
    </source>
</evidence>
<dbReference type="GO" id="GO:0005524">
    <property type="term" value="F:ATP binding"/>
    <property type="evidence" value="ECO:0007669"/>
    <property type="project" value="UniProtKB-KW"/>
</dbReference>
<reference evidence="6" key="2">
    <citation type="submission" date="2011-02" db="EMBL/GenBank/DDBJ databases">
        <title>The complete genome of Syntrophobotulus glycolicus DSM 8271.</title>
        <authorList>
            <person name="Lucas S."/>
            <person name="Copeland A."/>
            <person name="Lapidus A."/>
            <person name="Bruce D."/>
            <person name="Goodwin L."/>
            <person name="Pitluck S."/>
            <person name="Kyrpides N."/>
            <person name="Mavromatis K."/>
            <person name="Pagani I."/>
            <person name="Ivanova N."/>
            <person name="Mikhailova N."/>
            <person name="Chertkov O."/>
            <person name="Held B."/>
            <person name="Detter J.C."/>
            <person name="Tapia R."/>
            <person name="Han C."/>
            <person name="Land M."/>
            <person name="Hauser L."/>
            <person name="Markowitz V."/>
            <person name="Cheng J.-F."/>
            <person name="Hugenholtz P."/>
            <person name="Woyke T."/>
            <person name="Wu D."/>
            <person name="Spring S."/>
            <person name="Schroeder M."/>
            <person name="Brambilla E."/>
            <person name="Klenk H.-P."/>
            <person name="Eisen J.A."/>
        </authorList>
    </citation>
    <scope>NUCLEOTIDE SEQUENCE [LARGE SCALE GENOMIC DNA]</scope>
    <source>
        <strain evidence="6">DSM 8271 / FlGlyR</strain>
    </source>
</reference>
<dbReference type="Pfam" id="PF00005">
    <property type="entry name" value="ABC_tran"/>
    <property type="match status" value="1"/>
</dbReference>
<evidence type="ECO:0000313" key="5">
    <source>
        <dbReference type="EMBL" id="ADY56789.1"/>
    </source>
</evidence>
<dbReference type="InterPro" id="IPR017871">
    <property type="entry name" value="ABC_transporter-like_CS"/>
</dbReference>
<dbReference type="RefSeq" id="WP_013625654.1">
    <property type="nucleotide sequence ID" value="NC_015172.1"/>
</dbReference>
<keyword evidence="2" id="KW-0547">Nucleotide-binding</keyword>
<evidence type="ECO:0000256" key="1">
    <source>
        <dbReference type="ARBA" id="ARBA00022448"/>
    </source>
</evidence>
<dbReference type="InterPro" id="IPR050093">
    <property type="entry name" value="ABC_SmlMolc_Importer"/>
</dbReference>
<dbReference type="KEGG" id="sgy:Sgly_2505"/>
<dbReference type="PANTHER" id="PTHR42781">
    <property type="entry name" value="SPERMIDINE/PUTRESCINE IMPORT ATP-BINDING PROTEIN POTA"/>
    <property type="match status" value="1"/>
</dbReference>
<dbReference type="SUPFAM" id="SSF52540">
    <property type="entry name" value="P-loop containing nucleoside triphosphate hydrolases"/>
    <property type="match status" value="1"/>
</dbReference>
<dbReference type="EMBL" id="CP002547">
    <property type="protein sequence ID" value="ADY56789.1"/>
    <property type="molecule type" value="Genomic_DNA"/>
</dbReference>
<dbReference type="PANTHER" id="PTHR42781:SF4">
    <property type="entry name" value="SPERMIDINE_PUTRESCINE IMPORT ATP-BINDING PROTEIN POTA"/>
    <property type="match status" value="1"/>
</dbReference>
<dbReference type="eggNOG" id="COG3842">
    <property type="taxonomic scope" value="Bacteria"/>
</dbReference>
<evidence type="ECO:0000259" key="4">
    <source>
        <dbReference type="PROSITE" id="PS50893"/>
    </source>
</evidence>
<dbReference type="SMART" id="SM00382">
    <property type="entry name" value="AAA"/>
    <property type="match status" value="1"/>
</dbReference>
<keyword evidence="3" id="KW-0067">ATP-binding</keyword>
<dbReference type="OrthoDB" id="9802264at2"/>
<dbReference type="HOGENOM" id="CLU_000604_1_1_9"/>